<dbReference type="SUPFAM" id="SSF52096">
    <property type="entry name" value="ClpP/crotonase"/>
    <property type="match status" value="1"/>
</dbReference>
<evidence type="ECO:0000256" key="1">
    <source>
        <dbReference type="ARBA" id="ARBA00000469"/>
    </source>
</evidence>
<comment type="pathway">
    <text evidence="2">Lipid metabolism; fatty acid beta-oxidation.</text>
</comment>
<dbReference type="NCBIfam" id="TIGR02441">
    <property type="entry name" value="fa_ox_alpha_mit"/>
    <property type="match status" value="1"/>
</dbReference>
<sequence length="791" mass="86384">MVASRAIGSLRRFTASRTLRCPGYTCRNFSASSALLTRTHINYGVKGDVAVVRINSPNSKVNTLSRELQSEFVEVMNEIWANDQIRSAVLISSKPGCFIAGADINMLASCKSAEEVTQVSQEGQRMFEKLEKSTKPIVAAISGSCLGGGLELAISCQYRIATKDRKTVLGSPEVLLGILPGAGGTQRLPKMVGVPAAFDMMLTGRNIRADRAKKMGLVDQLVEPLGPGLKPSEERTIEYLEEVAVTFAKELSDKKISLKRDKGLVEKLTSYAMSIPFVRQQIYKKVEEKVRKQTKGLYPAPLKIIDAVKTGIEQGNDAGYVSESQKFGELAMTKESKALMGLYHGQVLCKKNKFGTPQKDVKHLAILGAGLMGAGIAQVSVDKGIKTILKDATLAGLDRGQQQVFKGLNDKVKKKALTSFERDSIFSNLTGQLDYQGFEKADMVIEAVFEDLNVKHRVLKEVEAVVPDHCVFASNTSALPIRQIASVSKRPEKVIGMHYFSPVDKMQLLEIITTEKTSKDTTASVVAVGLKQGKVIVVVKDGPGFYTTRCLAPMMSEVLRILQEGVDPKKLDSLTTSFGFPVGAATLVDEVGVDVAKHVAEDLGKAFGERFEGGSVELLKQMVSRGFLGRKSGKGFYIYQEGVKNKSLNSDMDGILASLKVPPKSDVCSDEDLQYRLVTRFVNEAIMCLQEGILATPAEGDIGAVFGLGFPPCLGGWSRKLGKLVLPQSSFRVAFSEVLFLHLGPFRYVDLYGAQKIVDRLRKYEAAYGKPFTPCQLLIDHANSPSKKFYQ</sequence>
<dbReference type="InterPro" id="IPR018376">
    <property type="entry name" value="Enoyl-CoA_hyd/isom_CS"/>
</dbReference>
<dbReference type="EC" id="4.2.1.17" evidence="5"/>
<evidence type="ECO:0000256" key="7">
    <source>
        <dbReference type="ARBA" id="ARBA00023002"/>
    </source>
</evidence>
<comment type="similarity">
    <text evidence="4">In the N-terminal section; belongs to the enoyl-CoA hydratase/isomerase family.</text>
</comment>
<comment type="catalytic activity">
    <reaction evidence="1">
        <text>(3S)-hydroxyhexadecanoyl-CoA = (2E)-hexadecenoyl-CoA + H2O</text>
        <dbReference type="Rhea" id="RHEA:31163"/>
        <dbReference type="ChEBI" id="CHEBI:15377"/>
        <dbReference type="ChEBI" id="CHEBI:61526"/>
        <dbReference type="ChEBI" id="CHEBI:62613"/>
    </reaction>
    <physiologicalReaction direction="right-to-left" evidence="1">
        <dbReference type="Rhea" id="RHEA:31165"/>
    </physiologicalReaction>
</comment>
<keyword evidence="10" id="KW-0456">Lyase</keyword>
<dbReference type="PROSITE" id="PS00166">
    <property type="entry name" value="ENOYL_COA_HYDRATASE"/>
    <property type="match status" value="1"/>
</dbReference>
<dbReference type="InterPro" id="IPR029045">
    <property type="entry name" value="ClpP/crotonase-like_dom_sf"/>
</dbReference>
<dbReference type="Pfam" id="PF00378">
    <property type="entry name" value="ECH_1"/>
    <property type="match status" value="1"/>
</dbReference>
<dbReference type="Proteomes" id="UP000823872">
    <property type="component" value="Chromosome A3"/>
</dbReference>
<gene>
    <name evidence="17" type="primary">HADHA</name>
</gene>
<keyword evidence="6" id="KW-0276">Fatty acid metabolism</keyword>
<evidence type="ECO:0000256" key="13">
    <source>
        <dbReference type="ARBA" id="ARBA00048361"/>
    </source>
</evidence>
<dbReference type="InterPro" id="IPR006108">
    <property type="entry name" value="3HC_DH_C"/>
</dbReference>
<dbReference type="PROSITE" id="PS00067">
    <property type="entry name" value="3HCDH"/>
    <property type="match status" value="1"/>
</dbReference>
<keyword evidence="7" id="KW-0560">Oxidoreductase</keyword>
<evidence type="ECO:0000256" key="6">
    <source>
        <dbReference type="ARBA" id="ARBA00022832"/>
    </source>
</evidence>
<feature type="domain" description="3-hydroxyacyl-CoA dehydrogenase NAD binding" evidence="16">
    <location>
        <begin position="364"/>
        <end position="541"/>
    </location>
</feature>
<reference evidence="17" key="3">
    <citation type="submission" date="2025-09" db="UniProtKB">
        <authorList>
            <consortium name="Ensembl"/>
        </authorList>
    </citation>
    <scope>IDENTIFICATION</scope>
    <source>
        <strain evidence="17">breed Abyssinian</strain>
    </source>
</reference>
<keyword evidence="18" id="KW-1185">Reference proteome</keyword>
<dbReference type="SUPFAM" id="SSF48179">
    <property type="entry name" value="6-phosphogluconate dehydrogenase C-terminal domain-like"/>
    <property type="match status" value="2"/>
</dbReference>
<dbReference type="InterPro" id="IPR001753">
    <property type="entry name" value="Enoyl-CoA_hydra/iso"/>
</dbReference>
<dbReference type="PANTHER" id="PTHR43612:SF3">
    <property type="entry name" value="TRIFUNCTIONAL ENZYME SUBUNIT ALPHA, MITOCHONDRIAL"/>
    <property type="match status" value="1"/>
</dbReference>
<evidence type="ECO:0000256" key="12">
    <source>
        <dbReference type="ARBA" id="ARBA00047613"/>
    </source>
</evidence>
<evidence type="ECO:0000256" key="5">
    <source>
        <dbReference type="ARBA" id="ARBA00012076"/>
    </source>
</evidence>
<dbReference type="CDD" id="cd06558">
    <property type="entry name" value="crotonase-like"/>
    <property type="match status" value="1"/>
</dbReference>
<dbReference type="PANTHER" id="PTHR43612">
    <property type="entry name" value="TRIFUNCTIONAL ENZYME SUBUNIT ALPHA"/>
    <property type="match status" value="1"/>
</dbReference>
<accession>A0ABI7XMS2</accession>
<evidence type="ECO:0000256" key="4">
    <source>
        <dbReference type="ARBA" id="ARBA00008750"/>
    </source>
</evidence>
<dbReference type="Ensembl" id="ENSFCTT00005034840.1">
    <property type="protein sequence ID" value="ENSFCTP00005023799.1"/>
    <property type="gene ID" value="ENSFCTG00005012224.1"/>
</dbReference>
<dbReference type="Pfam" id="PF02737">
    <property type="entry name" value="3HCDH_N"/>
    <property type="match status" value="1"/>
</dbReference>
<evidence type="ECO:0000259" key="16">
    <source>
        <dbReference type="Pfam" id="PF02737"/>
    </source>
</evidence>
<evidence type="ECO:0000259" key="15">
    <source>
        <dbReference type="Pfam" id="PF00725"/>
    </source>
</evidence>
<evidence type="ECO:0000313" key="18">
    <source>
        <dbReference type="Proteomes" id="UP000823872"/>
    </source>
</evidence>
<dbReference type="InterPro" id="IPR012803">
    <property type="entry name" value="Fa_ox_alpha_mit"/>
</dbReference>
<dbReference type="InterPro" id="IPR036291">
    <property type="entry name" value="NAD(P)-bd_dom_sf"/>
</dbReference>
<feature type="domain" description="3-hydroxyacyl-CoA dehydrogenase C-terminal" evidence="15">
    <location>
        <begin position="544"/>
        <end position="639"/>
    </location>
</feature>
<comment type="similarity">
    <text evidence="3">In the central section; belongs to the 3-hydroxyacyl-CoA dehydrogenase family.</text>
</comment>
<evidence type="ECO:0000256" key="9">
    <source>
        <dbReference type="ARBA" id="ARBA00023098"/>
    </source>
</evidence>
<evidence type="ECO:0000256" key="11">
    <source>
        <dbReference type="ARBA" id="ARBA00023268"/>
    </source>
</evidence>
<dbReference type="Pfam" id="PF00725">
    <property type="entry name" value="3HCDH"/>
    <property type="match status" value="1"/>
</dbReference>
<dbReference type="Gene3D" id="3.40.50.720">
    <property type="entry name" value="NAD(P)-binding Rossmann-like Domain"/>
    <property type="match status" value="1"/>
</dbReference>
<reference evidence="17" key="2">
    <citation type="submission" date="2025-08" db="UniProtKB">
        <authorList>
            <consortium name="Ensembl"/>
        </authorList>
    </citation>
    <scope>IDENTIFICATION</scope>
    <source>
        <strain evidence="17">breed Abyssinian</strain>
    </source>
</reference>
<dbReference type="Gene3D" id="1.10.1040.50">
    <property type="match status" value="1"/>
</dbReference>
<evidence type="ECO:0000313" key="17">
    <source>
        <dbReference type="Ensembl" id="ENSFCTP00005023799.1"/>
    </source>
</evidence>
<evidence type="ECO:0000256" key="10">
    <source>
        <dbReference type="ARBA" id="ARBA00023239"/>
    </source>
</evidence>
<name>A0ABI7XMS2_FELCA</name>
<evidence type="ECO:0000256" key="8">
    <source>
        <dbReference type="ARBA" id="ARBA00023027"/>
    </source>
</evidence>
<keyword evidence="8" id="KW-0520">NAD</keyword>
<evidence type="ECO:0000256" key="2">
    <source>
        <dbReference type="ARBA" id="ARBA00005005"/>
    </source>
</evidence>
<reference evidence="17 18" key="1">
    <citation type="submission" date="2021-02" db="EMBL/GenBank/DDBJ databases">
        <title>Safari Cat Assemblies.</title>
        <authorList>
            <person name="Bredemeyer K.R."/>
            <person name="Murphy W.J."/>
        </authorList>
    </citation>
    <scope>NUCLEOTIDE SEQUENCE [LARGE SCALE GENOMIC DNA]</scope>
</reference>
<dbReference type="GeneTree" id="ENSGT00940000154677"/>
<keyword evidence="9" id="KW-0443">Lipid metabolism</keyword>
<comment type="catalytic activity">
    <reaction evidence="12">
        <text>(3S)-hydroxyhexadecanoyl-CoA + NAD(+) = 3-oxohexadecanoyl-CoA + NADH + H(+)</text>
        <dbReference type="Rhea" id="RHEA:31159"/>
        <dbReference type="ChEBI" id="CHEBI:15378"/>
        <dbReference type="ChEBI" id="CHEBI:57349"/>
        <dbReference type="ChEBI" id="CHEBI:57540"/>
        <dbReference type="ChEBI" id="CHEBI:57945"/>
        <dbReference type="ChEBI" id="CHEBI:62613"/>
    </reaction>
    <physiologicalReaction direction="left-to-right" evidence="12">
        <dbReference type="Rhea" id="RHEA:31160"/>
    </physiologicalReaction>
</comment>
<comment type="similarity">
    <text evidence="14">Belongs to the enoyl-CoA hydratase/isomerase family.</text>
</comment>
<dbReference type="InterPro" id="IPR050136">
    <property type="entry name" value="FA_oxidation_alpha_subunit"/>
</dbReference>
<evidence type="ECO:0000256" key="3">
    <source>
        <dbReference type="ARBA" id="ARBA00007005"/>
    </source>
</evidence>
<dbReference type="Gene3D" id="3.90.226.10">
    <property type="entry name" value="2-enoyl-CoA Hydratase, Chain A, domain 1"/>
    <property type="match status" value="1"/>
</dbReference>
<dbReference type="InterPro" id="IPR006180">
    <property type="entry name" value="3-OHacyl-CoA_DH_CS"/>
</dbReference>
<protein>
    <recommendedName>
        <fullName evidence="5">enoyl-CoA hydratase</fullName>
        <ecNumber evidence="5">4.2.1.17</ecNumber>
    </recommendedName>
</protein>
<comment type="catalytic activity">
    <reaction evidence="13">
        <text>(3S)-hydroxydecanoyl-CoA + NAD(+) = 3-oxodecanoyl-CoA + NADH + H(+)</text>
        <dbReference type="Rhea" id="RHEA:31187"/>
        <dbReference type="ChEBI" id="CHEBI:15378"/>
        <dbReference type="ChEBI" id="CHEBI:57540"/>
        <dbReference type="ChEBI" id="CHEBI:57945"/>
        <dbReference type="ChEBI" id="CHEBI:62548"/>
        <dbReference type="ChEBI" id="CHEBI:62616"/>
    </reaction>
    <physiologicalReaction direction="left-to-right" evidence="13">
        <dbReference type="Rhea" id="RHEA:31188"/>
    </physiologicalReaction>
</comment>
<organism evidence="17 18">
    <name type="scientific">Felis catus</name>
    <name type="common">Cat</name>
    <name type="synonym">Felis silvestris catus</name>
    <dbReference type="NCBI Taxonomy" id="9685"/>
    <lineage>
        <taxon>Eukaryota</taxon>
        <taxon>Metazoa</taxon>
        <taxon>Chordata</taxon>
        <taxon>Craniata</taxon>
        <taxon>Vertebrata</taxon>
        <taxon>Euteleostomi</taxon>
        <taxon>Mammalia</taxon>
        <taxon>Eutheria</taxon>
        <taxon>Laurasiatheria</taxon>
        <taxon>Carnivora</taxon>
        <taxon>Feliformia</taxon>
        <taxon>Felidae</taxon>
        <taxon>Felinae</taxon>
        <taxon>Felis</taxon>
    </lineage>
</organism>
<dbReference type="InterPro" id="IPR006176">
    <property type="entry name" value="3-OHacyl-CoA_DH_NAD-bd"/>
</dbReference>
<keyword evidence="11" id="KW-0511">Multifunctional enzyme</keyword>
<dbReference type="SUPFAM" id="SSF51735">
    <property type="entry name" value="NAD(P)-binding Rossmann-fold domains"/>
    <property type="match status" value="1"/>
</dbReference>
<dbReference type="InterPro" id="IPR008927">
    <property type="entry name" value="6-PGluconate_DH-like_C_sf"/>
</dbReference>
<evidence type="ECO:0000256" key="14">
    <source>
        <dbReference type="RuleBase" id="RU003707"/>
    </source>
</evidence>
<proteinExistence type="inferred from homology"/>